<evidence type="ECO:0000256" key="1">
    <source>
        <dbReference type="SAM" id="Phobius"/>
    </source>
</evidence>
<dbReference type="STRING" id="238.BBD35_02950"/>
<dbReference type="EMBL" id="MPOG01000001">
    <property type="protein sequence ID" value="OOH97905.1"/>
    <property type="molecule type" value="Genomic_DNA"/>
</dbReference>
<sequence>MGSLWLQHGNYSVSSVLSAFFTFYRAKALPVLQFVMSFCIYYYVIGSYLKTPYYAEMKEYFKSYK</sequence>
<protein>
    <submittedName>
        <fullName evidence="2">Uncharacterized protein</fullName>
    </submittedName>
</protein>
<feature type="transmembrane region" description="Helical" evidence="1">
    <location>
        <begin position="31"/>
        <end position="49"/>
    </location>
</feature>
<accession>A0A1T3JWH2</accession>
<name>A0A1T3JWH2_ELIME</name>
<keyword evidence="1" id="KW-1133">Transmembrane helix</keyword>
<dbReference type="KEGG" id="emg:BBD33_01135"/>
<comment type="caution">
    <text evidence="2">The sequence shown here is derived from an EMBL/GenBank/DDBJ whole genome shotgun (WGS) entry which is preliminary data.</text>
</comment>
<keyword evidence="1" id="KW-0812">Transmembrane</keyword>
<keyword evidence="3" id="KW-1185">Reference proteome</keyword>
<reference evidence="2 3" key="1">
    <citation type="submission" date="2016-11" db="EMBL/GenBank/DDBJ databases">
        <title>Genome sequence and comparative genomic analysis of clinical strain Elizabethkingia meningoseptica 61421 PRCM.</title>
        <authorList>
            <person name="Wang M."/>
            <person name="Hu S."/>
            <person name="Cao L."/>
            <person name="Jiang T."/>
            <person name="Zhou Y."/>
            <person name="Ming D."/>
        </authorList>
    </citation>
    <scope>NUCLEOTIDE SEQUENCE [LARGE SCALE GENOMIC DNA]</scope>
    <source>
        <strain evidence="2 3">61421 PRCM</strain>
    </source>
</reference>
<evidence type="ECO:0000313" key="3">
    <source>
        <dbReference type="Proteomes" id="UP000188947"/>
    </source>
</evidence>
<dbReference type="Proteomes" id="UP000188947">
    <property type="component" value="Unassembled WGS sequence"/>
</dbReference>
<evidence type="ECO:0000313" key="2">
    <source>
        <dbReference type="EMBL" id="OOH97905.1"/>
    </source>
</evidence>
<organism evidence="2 3">
    <name type="scientific">Elizabethkingia meningoseptica</name>
    <name type="common">Chryseobacterium meningosepticum</name>
    <dbReference type="NCBI Taxonomy" id="238"/>
    <lineage>
        <taxon>Bacteria</taxon>
        <taxon>Pseudomonadati</taxon>
        <taxon>Bacteroidota</taxon>
        <taxon>Flavobacteriia</taxon>
        <taxon>Flavobacteriales</taxon>
        <taxon>Weeksellaceae</taxon>
        <taxon>Elizabethkingia</taxon>
    </lineage>
</organism>
<proteinExistence type="predicted"/>
<dbReference type="AlphaFoldDB" id="A0A1T3JWH2"/>
<gene>
    <name evidence="2" type="ORF">BMF97_01160</name>
</gene>
<keyword evidence="1" id="KW-0472">Membrane</keyword>